<protein>
    <submittedName>
        <fullName evidence="1">Uncharacterized protein</fullName>
    </submittedName>
</protein>
<reference evidence="1" key="2">
    <citation type="submission" date="2012-05" db="EMBL/GenBank/DDBJ databases">
        <title>Annotation of the Genome Sequence of Fusarium oxysporum HDV247.</title>
        <authorList>
            <consortium name="The Broad Institute Genomics Platform"/>
            <person name="Ma L.-J."/>
            <person name="Corby-Kistler H."/>
            <person name="Broz K."/>
            <person name="Gale L.R."/>
            <person name="Jonkers W."/>
            <person name="O'Donnell K."/>
            <person name="Ploetz R."/>
            <person name="Steinberg C."/>
            <person name="Schwartz D.C."/>
            <person name="VanEtten H."/>
            <person name="Zhou S."/>
            <person name="Young S.K."/>
            <person name="Zeng Q."/>
            <person name="Gargeya S."/>
            <person name="Fitzgerald M."/>
            <person name="Abouelleil A."/>
            <person name="Alvarado L."/>
            <person name="Chapman S.B."/>
            <person name="Gainer-Dewar J."/>
            <person name="Goldberg J."/>
            <person name="Griggs A."/>
            <person name="Gujja S."/>
            <person name="Hansen M."/>
            <person name="Howarth C."/>
            <person name="Imamovic A."/>
            <person name="Ireland A."/>
            <person name="Larimer J."/>
            <person name="McCowan C."/>
            <person name="Murphy C."/>
            <person name="Pearson M."/>
            <person name="Poon T.W."/>
            <person name="Priest M."/>
            <person name="Roberts A."/>
            <person name="Saif S."/>
            <person name="Shea T."/>
            <person name="Sykes S."/>
            <person name="Wortman J."/>
            <person name="Nusbaum C."/>
            <person name="Birren B."/>
        </authorList>
    </citation>
    <scope>NUCLEOTIDE SEQUENCE</scope>
    <source>
        <strain evidence="1">HDV247</strain>
    </source>
</reference>
<sequence>MARETRFKPWIHQGVQDHQEYTIKEYHWLRN</sequence>
<proteinExistence type="predicted"/>
<dbReference type="AlphaFoldDB" id="W9NWE0"/>
<dbReference type="EMBL" id="JH650975">
    <property type="protein sequence ID" value="EXA37103.1"/>
    <property type="molecule type" value="Genomic_DNA"/>
</dbReference>
<name>W9NWE0_FUSOX</name>
<dbReference type="HOGENOM" id="CLU_3399481_0_0_1"/>
<accession>W9NWE0</accession>
<evidence type="ECO:0000313" key="1">
    <source>
        <dbReference type="EMBL" id="EXA37103.1"/>
    </source>
</evidence>
<reference evidence="1" key="1">
    <citation type="submission" date="2011-10" db="EMBL/GenBank/DDBJ databases">
        <title>The Genome Sequence of Fusarium oxysporum HDV247.</title>
        <authorList>
            <consortium name="The Broad Institute Genome Sequencing Platform"/>
            <person name="Ma L.-J."/>
            <person name="Gale L.R."/>
            <person name="Schwartz D.C."/>
            <person name="Zhou S."/>
            <person name="Corby-Kistler H."/>
            <person name="Young S.K."/>
            <person name="Zeng Q."/>
            <person name="Gargeya S."/>
            <person name="Fitzgerald M."/>
            <person name="Haas B."/>
            <person name="Abouelleil A."/>
            <person name="Alvarado L."/>
            <person name="Arachchi H.M."/>
            <person name="Berlin A."/>
            <person name="Brown A."/>
            <person name="Chapman S.B."/>
            <person name="Chen Z."/>
            <person name="Dunbar C."/>
            <person name="Freedman E."/>
            <person name="Gearin G."/>
            <person name="Goldberg J."/>
            <person name="Griggs A."/>
            <person name="Gujja S."/>
            <person name="Heiman D."/>
            <person name="Howarth C."/>
            <person name="Larson L."/>
            <person name="Lui A."/>
            <person name="MacDonald P.J.P."/>
            <person name="Montmayeur A."/>
            <person name="Murphy C."/>
            <person name="Neiman D."/>
            <person name="Pearson M."/>
            <person name="Priest M."/>
            <person name="Roberts A."/>
            <person name="Saif S."/>
            <person name="Shea T."/>
            <person name="Shenoy N."/>
            <person name="Sisk P."/>
            <person name="Stolte C."/>
            <person name="Sykes S."/>
            <person name="Wortman J."/>
            <person name="Nusbaum C."/>
            <person name="Birren B."/>
        </authorList>
    </citation>
    <scope>NUCLEOTIDE SEQUENCE [LARGE SCALE GENOMIC DNA]</scope>
    <source>
        <strain evidence="1">HDV247</strain>
    </source>
</reference>
<gene>
    <name evidence="1" type="ORF">FOVG_11400</name>
</gene>
<organism evidence="1">
    <name type="scientific">Fusarium oxysporum f. sp. pisi HDV247</name>
    <dbReference type="NCBI Taxonomy" id="1080344"/>
    <lineage>
        <taxon>Eukaryota</taxon>
        <taxon>Fungi</taxon>
        <taxon>Dikarya</taxon>
        <taxon>Ascomycota</taxon>
        <taxon>Pezizomycotina</taxon>
        <taxon>Sordariomycetes</taxon>
        <taxon>Hypocreomycetidae</taxon>
        <taxon>Hypocreales</taxon>
        <taxon>Nectriaceae</taxon>
        <taxon>Fusarium</taxon>
        <taxon>Fusarium oxysporum species complex</taxon>
    </lineage>
</organism>
<dbReference type="Proteomes" id="UP000030751">
    <property type="component" value="Unassembled WGS sequence"/>
</dbReference>